<dbReference type="OrthoDB" id="1442544at2"/>
<dbReference type="RefSeq" id="WP_073319333.1">
    <property type="nucleotide sequence ID" value="NZ_FQYP01000008.1"/>
</dbReference>
<evidence type="ECO:0000313" key="2">
    <source>
        <dbReference type="Proteomes" id="UP000184432"/>
    </source>
</evidence>
<dbReference type="Proteomes" id="UP000184432">
    <property type="component" value="Unassembled WGS sequence"/>
</dbReference>
<name>A0A1M6J2H3_9FLAO</name>
<keyword evidence="2" id="KW-1185">Reference proteome</keyword>
<protein>
    <submittedName>
        <fullName evidence="1">Uncharacterized protein</fullName>
    </submittedName>
</protein>
<accession>A0A1M6J2H3</accession>
<reference evidence="2" key="1">
    <citation type="submission" date="2016-11" db="EMBL/GenBank/DDBJ databases">
        <authorList>
            <person name="Varghese N."/>
            <person name="Submissions S."/>
        </authorList>
    </citation>
    <scope>NUCLEOTIDE SEQUENCE [LARGE SCALE GENOMIC DNA]</scope>
    <source>
        <strain evidence="2">DSM 22623</strain>
    </source>
</reference>
<gene>
    <name evidence="1" type="ORF">SAMN04488508_108207</name>
</gene>
<organism evidence="1 2">
    <name type="scientific">Aquimarina spongiae</name>
    <dbReference type="NCBI Taxonomy" id="570521"/>
    <lineage>
        <taxon>Bacteria</taxon>
        <taxon>Pseudomonadati</taxon>
        <taxon>Bacteroidota</taxon>
        <taxon>Flavobacteriia</taxon>
        <taxon>Flavobacteriales</taxon>
        <taxon>Flavobacteriaceae</taxon>
        <taxon>Aquimarina</taxon>
    </lineage>
</organism>
<sequence>MESFKYLFLFICGFAFAQTHSESIADPLVATHKTAISTALGVELSLRKKQGDLIKDLEDTEEDYDSKRNVFGNFKTNTIVVAAVQAKLVFLNQKVANIESTINTLKVASFGFGQGLPRYQDQLEIEKRYLQKLQEESVLIGGGGMLVSGGTGHVYTAYLKLLIRLVRVKNNILKIDKEIAAKNKVVTTLKRLTSN</sequence>
<dbReference type="AlphaFoldDB" id="A0A1M6J2H3"/>
<dbReference type="STRING" id="570521.SAMN04488508_108207"/>
<evidence type="ECO:0000313" key="1">
    <source>
        <dbReference type="EMBL" id="SHJ40886.1"/>
    </source>
</evidence>
<dbReference type="EMBL" id="FQYP01000008">
    <property type="protein sequence ID" value="SHJ40886.1"/>
    <property type="molecule type" value="Genomic_DNA"/>
</dbReference>
<proteinExistence type="predicted"/>